<dbReference type="InterPro" id="IPR013229">
    <property type="entry name" value="PEGA"/>
</dbReference>
<dbReference type="AlphaFoldDB" id="X1TK61"/>
<name>X1TK61_9ZZZZ</name>
<evidence type="ECO:0000259" key="1">
    <source>
        <dbReference type="Pfam" id="PF08308"/>
    </source>
</evidence>
<reference evidence="2" key="1">
    <citation type="journal article" date="2014" name="Front. Microbiol.">
        <title>High frequency of phylogenetically diverse reductive dehalogenase-homologous genes in deep subseafloor sedimentary metagenomes.</title>
        <authorList>
            <person name="Kawai M."/>
            <person name="Futagami T."/>
            <person name="Toyoda A."/>
            <person name="Takaki Y."/>
            <person name="Nishi S."/>
            <person name="Hori S."/>
            <person name="Arai W."/>
            <person name="Tsubouchi T."/>
            <person name="Morono Y."/>
            <person name="Uchiyama I."/>
            <person name="Ito T."/>
            <person name="Fujiyama A."/>
            <person name="Inagaki F."/>
            <person name="Takami H."/>
        </authorList>
    </citation>
    <scope>NUCLEOTIDE SEQUENCE</scope>
    <source>
        <strain evidence="2">Expedition CK06-06</strain>
    </source>
</reference>
<organism evidence="2">
    <name type="scientific">marine sediment metagenome</name>
    <dbReference type="NCBI Taxonomy" id="412755"/>
    <lineage>
        <taxon>unclassified sequences</taxon>
        <taxon>metagenomes</taxon>
        <taxon>ecological metagenomes</taxon>
    </lineage>
</organism>
<sequence length="239" mass="24888">LPPPELGELNVMLISLGDGFTPIPVLPGLPFAPTTIAPGLNLIYVTDSETGGPVDADVTLSFFTLGLWGGAEFDPMIMFMMLQGGGFGGLFGMGLEVPVTDGMGVLFLPEGVEFARATVRSYGYNDFGFFLSISETGETEAAELSVSMPGDPTAGLVGISVNVDGEPAEDADVYVDGGHQGKTDAGGNCSVTLEKGPHTIRVEYQGLEQSAGVTAWEARNTHIELQKAQVSIGDAVKGK</sequence>
<feature type="non-terminal residue" evidence="2">
    <location>
        <position position="1"/>
    </location>
</feature>
<feature type="non-terminal residue" evidence="2">
    <location>
        <position position="239"/>
    </location>
</feature>
<comment type="caution">
    <text evidence="2">The sequence shown here is derived from an EMBL/GenBank/DDBJ whole genome shotgun (WGS) entry which is preliminary data.</text>
</comment>
<protein>
    <recommendedName>
        <fullName evidence="1">PEGA domain-containing protein</fullName>
    </recommendedName>
</protein>
<feature type="domain" description="PEGA" evidence="1">
    <location>
        <begin position="169"/>
        <end position="227"/>
    </location>
</feature>
<evidence type="ECO:0000313" key="2">
    <source>
        <dbReference type="EMBL" id="GAJ05718.1"/>
    </source>
</evidence>
<dbReference type="EMBL" id="BARW01033059">
    <property type="protein sequence ID" value="GAJ05718.1"/>
    <property type="molecule type" value="Genomic_DNA"/>
</dbReference>
<gene>
    <name evidence="2" type="ORF">S12H4_52165</name>
</gene>
<accession>X1TK61</accession>
<proteinExistence type="predicted"/>
<dbReference type="Gene3D" id="2.60.40.1120">
    <property type="entry name" value="Carboxypeptidase-like, regulatory domain"/>
    <property type="match status" value="1"/>
</dbReference>
<dbReference type="Pfam" id="PF08308">
    <property type="entry name" value="PEGA"/>
    <property type="match status" value="1"/>
</dbReference>